<dbReference type="SUPFAM" id="SSF52317">
    <property type="entry name" value="Class I glutamine amidotransferase-like"/>
    <property type="match status" value="1"/>
</dbReference>
<dbReference type="GO" id="GO:0016987">
    <property type="term" value="F:sigma factor activity"/>
    <property type="evidence" value="ECO:0007669"/>
    <property type="project" value="UniProtKB-KW"/>
</dbReference>
<dbReference type="SUPFAM" id="SSF88659">
    <property type="entry name" value="Sigma3 and sigma4 domains of RNA polymerase sigma factors"/>
    <property type="match status" value="1"/>
</dbReference>
<dbReference type="InterPro" id="IPR013324">
    <property type="entry name" value="RNA_pol_sigma_r3/r4-like"/>
</dbReference>
<dbReference type="InterPro" id="IPR013325">
    <property type="entry name" value="RNA_pol_sigma_r2"/>
</dbReference>
<keyword evidence="8" id="KW-1185">Reference proteome</keyword>
<keyword evidence="2" id="KW-0731">Sigma factor</keyword>
<accession>A0A9E6Y2H0</accession>
<evidence type="ECO:0000313" key="7">
    <source>
        <dbReference type="EMBL" id="UGS38673.1"/>
    </source>
</evidence>
<dbReference type="GO" id="GO:0003677">
    <property type="term" value="F:DNA binding"/>
    <property type="evidence" value="ECO:0007669"/>
    <property type="project" value="UniProtKB-KW"/>
</dbReference>
<dbReference type="GO" id="GO:0005829">
    <property type="term" value="C:cytosol"/>
    <property type="evidence" value="ECO:0007669"/>
    <property type="project" value="TreeGrafter"/>
</dbReference>
<proteinExistence type="predicted"/>
<evidence type="ECO:0000259" key="5">
    <source>
        <dbReference type="Pfam" id="PF04542"/>
    </source>
</evidence>
<dbReference type="Gene3D" id="1.10.1740.10">
    <property type="match status" value="1"/>
</dbReference>
<dbReference type="PANTHER" id="PTHR43235">
    <property type="entry name" value="GLUTAMINE AMIDOTRANSFERASE PB2B2.05-RELATED"/>
    <property type="match status" value="1"/>
</dbReference>
<dbReference type="CDD" id="cd06171">
    <property type="entry name" value="Sigma70_r4"/>
    <property type="match status" value="1"/>
</dbReference>
<dbReference type="Gene3D" id="1.10.10.10">
    <property type="entry name" value="Winged helix-like DNA-binding domain superfamily/Winged helix DNA-binding domain"/>
    <property type="match status" value="1"/>
</dbReference>
<dbReference type="Pfam" id="PF07722">
    <property type="entry name" value="Peptidase_C26"/>
    <property type="match status" value="1"/>
</dbReference>
<evidence type="ECO:0000313" key="8">
    <source>
        <dbReference type="Proteomes" id="UP001162834"/>
    </source>
</evidence>
<gene>
    <name evidence="7" type="ORF">DSM104329_05103</name>
</gene>
<dbReference type="PANTHER" id="PTHR43235:SF1">
    <property type="entry name" value="GLUTAMINE AMIDOTRANSFERASE PB2B2.05-RELATED"/>
    <property type="match status" value="1"/>
</dbReference>
<dbReference type="PROSITE" id="PS51273">
    <property type="entry name" value="GATASE_TYPE_1"/>
    <property type="match status" value="1"/>
</dbReference>
<feature type="domain" description="RNA polymerase sigma-70 region 2" evidence="5">
    <location>
        <begin position="28"/>
        <end position="89"/>
    </location>
</feature>
<evidence type="ECO:0000256" key="3">
    <source>
        <dbReference type="ARBA" id="ARBA00023125"/>
    </source>
</evidence>
<evidence type="ECO:0000256" key="2">
    <source>
        <dbReference type="ARBA" id="ARBA00023082"/>
    </source>
</evidence>
<keyword evidence="3" id="KW-0238">DNA-binding</keyword>
<keyword evidence="4" id="KW-0804">Transcription</keyword>
<dbReference type="InterPro" id="IPR044668">
    <property type="entry name" value="PuuD-like"/>
</dbReference>
<protein>
    <submittedName>
        <fullName evidence="7">Uncharacterized protein</fullName>
    </submittedName>
</protein>
<dbReference type="InterPro" id="IPR036388">
    <property type="entry name" value="WH-like_DNA-bd_sf"/>
</dbReference>
<dbReference type="InterPro" id="IPR014284">
    <property type="entry name" value="RNA_pol_sigma-70_dom"/>
</dbReference>
<name>A0A9E6Y2H0_9ACTN</name>
<feature type="domain" description="RNA polymerase sigma-70 region 4" evidence="6">
    <location>
        <begin position="117"/>
        <end position="161"/>
    </location>
</feature>
<dbReference type="EMBL" id="CP087164">
    <property type="protein sequence ID" value="UGS38673.1"/>
    <property type="molecule type" value="Genomic_DNA"/>
</dbReference>
<dbReference type="GO" id="GO:0006352">
    <property type="term" value="P:DNA-templated transcription initiation"/>
    <property type="evidence" value="ECO:0007669"/>
    <property type="project" value="InterPro"/>
</dbReference>
<dbReference type="InterPro" id="IPR007630">
    <property type="entry name" value="RNA_pol_sigma70_r4"/>
</dbReference>
<dbReference type="KEGG" id="sbae:DSM104329_05103"/>
<dbReference type="InterPro" id="IPR029062">
    <property type="entry name" value="Class_I_gatase-like"/>
</dbReference>
<keyword evidence="1" id="KW-0805">Transcription regulation</keyword>
<organism evidence="7 8">
    <name type="scientific">Capillimicrobium parvum</name>
    <dbReference type="NCBI Taxonomy" id="2884022"/>
    <lineage>
        <taxon>Bacteria</taxon>
        <taxon>Bacillati</taxon>
        <taxon>Actinomycetota</taxon>
        <taxon>Thermoleophilia</taxon>
        <taxon>Solirubrobacterales</taxon>
        <taxon>Capillimicrobiaceae</taxon>
        <taxon>Capillimicrobium</taxon>
    </lineage>
</organism>
<sequence length="396" mass="43393">MSGSGALARLNRYVAHMTQIEVIFHEQRGPLMARLQRIVGDRETAADLCQETFVRAWRKAPADATPEQHRGWLHRTASNLALDELRRRRLRHPAVLDEERWGGSHPEPVERLHAREAMASLTPHERMVLLLRFEAGLSHRELGALLDVTEEAARKRVERARGAFAEALRGRRADGPLVLFLRGKHDDEAFRAWIEAAGGRMRSIDHDSLDRELAGADALLLGASFRDIHPALYGEELRFGAGDEDLAADQRDLRAVRAALAADVPIVGVCRGHQMLNIALGGSLWQDIASEGAGGADHVSGAHPIDTGENSLSRTILGRRTEVVSEHHQGVRRLGRGVRVTSLSGDGIVEMVEVPSKRFVLGLQWHPEHTDVAEAGGRVAAALVSAARTSPTRLAA</sequence>
<evidence type="ECO:0000259" key="6">
    <source>
        <dbReference type="Pfam" id="PF04545"/>
    </source>
</evidence>
<dbReference type="NCBIfam" id="TIGR02937">
    <property type="entry name" value="sigma70-ECF"/>
    <property type="match status" value="1"/>
</dbReference>
<dbReference type="SUPFAM" id="SSF88946">
    <property type="entry name" value="Sigma2 domain of RNA polymerase sigma factors"/>
    <property type="match status" value="1"/>
</dbReference>
<dbReference type="Proteomes" id="UP001162834">
    <property type="component" value="Chromosome"/>
</dbReference>
<dbReference type="AlphaFoldDB" id="A0A9E6Y2H0"/>
<evidence type="ECO:0000256" key="1">
    <source>
        <dbReference type="ARBA" id="ARBA00023015"/>
    </source>
</evidence>
<evidence type="ECO:0000256" key="4">
    <source>
        <dbReference type="ARBA" id="ARBA00023163"/>
    </source>
</evidence>
<dbReference type="InterPro" id="IPR011697">
    <property type="entry name" value="Peptidase_C26"/>
</dbReference>
<reference evidence="7" key="1">
    <citation type="journal article" date="2022" name="Int. J. Syst. Evol. Microbiol.">
        <title>Pseudomonas aegrilactucae sp. nov. and Pseudomonas morbosilactucae sp. nov., pathogens causing bacterial rot of lettuce in Japan.</title>
        <authorList>
            <person name="Sawada H."/>
            <person name="Fujikawa T."/>
            <person name="Satou M."/>
        </authorList>
    </citation>
    <scope>NUCLEOTIDE SEQUENCE</scope>
    <source>
        <strain evidence="7">0166_1</strain>
    </source>
</reference>
<dbReference type="Pfam" id="PF04542">
    <property type="entry name" value="Sigma70_r2"/>
    <property type="match status" value="1"/>
</dbReference>
<dbReference type="InterPro" id="IPR007627">
    <property type="entry name" value="RNA_pol_sigma70_r2"/>
</dbReference>
<dbReference type="Pfam" id="PF04545">
    <property type="entry name" value="Sigma70_r4"/>
    <property type="match status" value="1"/>
</dbReference>
<dbReference type="Gene3D" id="3.40.50.880">
    <property type="match status" value="1"/>
</dbReference>
<dbReference type="GO" id="GO:0016811">
    <property type="term" value="F:hydrolase activity, acting on carbon-nitrogen (but not peptide) bonds, in linear amides"/>
    <property type="evidence" value="ECO:0007669"/>
    <property type="project" value="InterPro"/>
</dbReference>